<dbReference type="GO" id="GO:0005829">
    <property type="term" value="C:cytosol"/>
    <property type="evidence" value="ECO:0007669"/>
    <property type="project" value="TreeGrafter"/>
</dbReference>
<reference evidence="5 6" key="1">
    <citation type="submission" date="2013-07" db="EMBL/GenBank/DDBJ databases">
        <title>The Genome Sequence of Cryptococcus heveanensis BCC8398.</title>
        <authorList>
            <consortium name="The Broad Institute Genome Sequencing Platform"/>
            <person name="Cuomo C."/>
            <person name="Litvintseva A."/>
            <person name="Chen Y."/>
            <person name="Heitman J."/>
            <person name="Sun S."/>
            <person name="Springer D."/>
            <person name="Dromer F."/>
            <person name="Young S.K."/>
            <person name="Zeng Q."/>
            <person name="Gargeya S."/>
            <person name="Fitzgerald M."/>
            <person name="Abouelleil A."/>
            <person name="Alvarado L."/>
            <person name="Berlin A.M."/>
            <person name="Chapman S.B."/>
            <person name="Dewar J."/>
            <person name="Goldberg J."/>
            <person name="Griggs A."/>
            <person name="Gujja S."/>
            <person name="Hansen M."/>
            <person name="Howarth C."/>
            <person name="Imamovic A."/>
            <person name="Larimer J."/>
            <person name="McCowan C."/>
            <person name="Murphy C."/>
            <person name="Pearson M."/>
            <person name="Priest M."/>
            <person name="Roberts A."/>
            <person name="Saif S."/>
            <person name="Shea T."/>
            <person name="Sykes S."/>
            <person name="Wortman J."/>
            <person name="Nusbaum C."/>
            <person name="Birren B."/>
        </authorList>
    </citation>
    <scope>NUCLEOTIDE SEQUENCE [LARGE SCALE GENOMIC DNA]</scope>
    <source>
        <strain evidence="5 6">BCC8398</strain>
    </source>
</reference>
<dbReference type="PANTHER" id="PTHR24113">
    <property type="entry name" value="RAN GTPASE-ACTIVATING PROTEIN 1"/>
    <property type="match status" value="1"/>
</dbReference>
<keyword evidence="3" id="KW-0677">Repeat</keyword>
<dbReference type="SMART" id="SM00368">
    <property type="entry name" value="LRR_RI"/>
    <property type="match status" value="2"/>
</dbReference>
<proteinExistence type="predicted"/>
<dbReference type="GO" id="GO:0005634">
    <property type="term" value="C:nucleus"/>
    <property type="evidence" value="ECO:0007669"/>
    <property type="project" value="TreeGrafter"/>
</dbReference>
<evidence type="ECO:0000256" key="4">
    <source>
        <dbReference type="SAM" id="MobiDB-lite"/>
    </source>
</evidence>
<evidence type="ECO:0000256" key="3">
    <source>
        <dbReference type="ARBA" id="ARBA00022737"/>
    </source>
</evidence>
<evidence type="ECO:0000313" key="6">
    <source>
        <dbReference type="Proteomes" id="UP000092666"/>
    </source>
</evidence>
<reference evidence="6" key="2">
    <citation type="submission" date="2013-12" db="EMBL/GenBank/DDBJ databases">
        <title>Evolution of pathogenesis and genome organization in the Tremellales.</title>
        <authorList>
            <person name="Cuomo C."/>
            <person name="Litvintseva A."/>
            <person name="Heitman J."/>
            <person name="Chen Y."/>
            <person name="Sun S."/>
            <person name="Springer D."/>
            <person name="Dromer F."/>
            <person name="Young S."/>
            <person name="Zeng Q."/>
            <person name="Chapman S."/>
            <person name="Gujja S."/>
            <person name="Saif S."/>
            <person name="Birren B."/>
        </authorList>
    </citation>
    <scope>NUCLEOTIDE SEQUENCE [LARGE SCALE GENOMIC DNA]</scope>
    <source>
        <strain evidence="6">BCC8398</strain>
    </source>
</reference>
<feature type="region of interest" description="Disordered" evidence="4">
    <location>
        <begin position="383"/>
        <end position="406"/>
    </location>
</feature>
<evidence type="ECO:0000313" key="5">
    <source>
        <dbReference type="EMBL" id="OCF32157.1"/>
    </source>
</evidence>
<evidence type="ECO:0000256" key="1">
    <source>
        <dbReference type="ARBA" id="ARBA00022468"/>
    </source>
</evidence>
<dbReference type="GO" id="GO:0006913">
    <property type="term" value="P:nucleocytoplasmic transport"/>
    <property type="evidence" value="ECO:0007669"/>
    <property type="project" value="TreeGrafter"/>
</dbReference>
<dbReference type="Proteomes" id="UP000092666">
    <property type="component" value="Unassembled WGS sequence"/>
</dbReference>
<dbReference type="GO" id="GO:0005096">
    <property type="term" value="F:GTPase activator activity"/>
    <property type="evidence" value="ECO:0007669"/>
    <property type="project" value="UniProtKB-KW"/>
</dbReference>
<dbReference type="AlphaFoldDB" id="A0A1B9GMA1"/>
<keyword evidence="1" id="KW-0343">GTPase activation</keyword>
<dbReference type="InterPro" id="IPR027038">
    <property type="entry name" value="RanGap"/>
</dbReference>
<dbReference type="GO" id="GO:0048471">
    <property type="term" value="C:perinuclear region of cytoplasm"/>
    <property type="evidence" value="ECO:0007669"/>
    <property type="project" value="TreeGrafter"/>
</dbReference>
<dbReference type="EMBL" id="KI669510">
    <property type="protein sequence ID" value="OCF32157.1"/>
    <property type="molecule type" value="Genomic_DNA"/>
</dbReference>
<dbReference type="GO" id="GO:0031267">
    <property type="term" value="F:small GTPase binding"/>
    <property type="evidence" value="ECO:0007669"/>
    <property type="project" value="TreeGrafter"/>
</dbReference>
<evidence type="ECO:0000256" key="2">
    <source>
        <dbReference type="ARBA" id="ARBA00022614"/>
    </source>
</evidence>
<protein>
    <submittedName>
        <fullName evidence="5">Uncharacterized protein</fullName>
    </submittedName>
</protein>
<sequence length="423" mass="47342">MSVILRANTDLVYLPDHGFVGEEGALRILPQITRHIHRLDISHNLLGSAGTLTLFKGLTTLRARYSSDFGQRGTLWGLKEVNLAANGLDDSAFDGVLAYAKKDVLLRRVLMQGNSITLRNNLESIVNSLNASHISTLSLTNNPGLDPPSVQQFFETIHSPHLRQLQISTSNFPSSIASSIADYLRSPRSRDLEYLELNGNNLGEKGVAEIVDAVDENNFSIQALGLLANQSTTLGAVTEIDVENDVGTEARERVLMADRESEQASMEYQIHRRLPILLERNRILTSRIRKAALKTLVPARIVLNALPPSDEDIAQRVISDVSTGSTYSGFRLLDLPEEVVQLIVRHSSGDSTAFSDDQWTRLRREATDKDSLQRSIQAREERLKARGLGMGAGSMGDRDERKEVDRQLREDWLRRGQWDRWER</sequence>
<organism evidence="5 6">
    <name type="scientific">Kwoniella heveanensis BCC8398</name>
    <dbReference type="NCBI Taxonomy" id="1296120"/>
    <lineage>
        <taxon>Eukaryota</taxon>
        <taxon>Fungi</taxon>
        <taxon>Dikarya</taxon>
        <taxon>Basidiomycota</taxon>
        <taxon>Agaricomycotina</taxon>
        <taxon>Tremellomycetes</taxon>
        <taxon>Tremellales</taxon>
        <taxon>Cryptococcaceae</taxon>
        <taxon>Kwoniella</taxon>
    </lineage>
</organism>
<name>A0A1B9GMA1_9TREE</name>
<feature type="compositionally biased region" description="Basic and acidic residues" evidence="4">
    <location>
        <begin position="396"/>
        <end position="406"/>
    </location>
</feature>
<accession>A0A1B9GMA1</accession>
<dbReference type="SUPFAM" id="SSF52047">
    <property type="entry name" value="RNI-like"/>
    <property type="match status" value="1"/>
</dbReference>
<keyword evidence="6" id="KW-1185">Reference proteome</keyword>
<dbReference type="Gene3D" id="3.80.10.10">
    <property type="entry name" value="Ribonuclease Inhibitor"/>
    <property type="match status" value="1"/>
</dbReference>
<dbReference type="OrthoDB" id="120976at2759"/>
<dbReference type="InterPro" id="IPR032675">
    <property type="entry name" value="LRR_dom_sf"/>
</dbReference>
<keyword evidence="2" id="KW-0433">Leucine-rich repeat</keyword>
<dbReference type="STRING" id="1296120.A0A1B9GMA1"/>
<dbReference type="PANTHER" id="PTHR24113:SF12">
    <property type="entry name" value="RAN GTPASE-ACTIVATING PROTEIN 1"/>
    <property type="match status" value="1"/>
</dbReference>
<gene>
    <name evidence="5" type="ORF">I316_06071</name>
</gene>